<dbReference type="PANTHER" id="PTHR21022:SF19">
    <property type="entry name" value="PREPHENATE DEHYDRATASE-RELATED"/>
    <property type="match status" value="1"/>
</dbReference>
<dbReference type="EMBL" id="BMOV01000007">
    <property type="protein sequence ID" value="GGO13708.1"/>
    <property type="molecule type" value="Genomic_DNA"/>
</dbReference>
<feature type="domain" description="Prephenate dehydratase" evidence="8">
    <location>
        <begin position="8"/>
        <end position="184"/>
    </location>
</feature>
<evidence type="ECO:0000256" key="2">
    <source>
        <dbReference type="ARBA" id="ARBA00013147"/>
    </source>
</evidence>
<evidence type="ECO:0000256" key="1">
    <source>
        <dbReference type="ARBA" id="ARBA00004741"/>
    </source>
</evidence>
<keyword evidence="10" id="KW-1185">Reference proteome</keyword>
<dbReference type="Proteomes" id="UP000602381">
    <property type="component" value="Unassembled WGS sequence"/>
</dbReference>
<dbReference type="Gene3D" id="3.40.190.10">
    <property type="entry name" value="Periplasmic binding protein-like II"/>
    <property type="match status" value="2"/>
</dbReference>
<dbReference type="RefSeq" id="WP_188873873.1">
    <property type="nucleotide sequence ID" value="NZ_BMOV01000007.1"/>
</dbReference>
<evidence type="ECO:0000256" key="4">
    <source>
        <dbReference type="ARBA" id="ARBA00023141"/>
    </source>
</evidence>
<evidence type="ECO:0000256" key="5">
    <source>
        <dbReference type="ARBA" id="ARBA00023222"/>
    </source>
</evidence>
<keyword evidence="3" id="KW-0028">Amino-acid biosynthesis</keyword>
<keyword evidence="4" id="KW-0057">Aromatic amino acid biosynthesis</keyword>
<name>A0ABQ2LEJ2_9PROT</name>
<dbReference type="EC" id="4.2.1.51" evidence="2"/>
<dbReference type="Pfam" id="PF00800">
    <property type="entry name" value="PDT"/>
    <property type="match status" value="1"/>
</dbReference>
<comment type="pathway">
    <text evidence="1">Amino-acid biosynthesis; L-phenylalanine biosynthesis; phenylpyruvate from prephenate: step 1/1.</text>
</comment>
<keyword evidence="6" id="KW-0456">Lyase</keyword>
<keyword evidence="5" id="KW-0584">Phenylalanine biosynthesis</keyword>
<evidence type="ECO:0000313" key="10">
    <source>
        <dbReference type="Proteomes" id="UP000602381"/>
    </source>
</evidence>
<evidence type="ECO:0000256" key="3">
    <source>
        <dbReference type="ARBA" id="ARBA00022605"/>
    </source>
</evidence>
<dbReference type="InterPro" id="IPR001086">
    <property type="entry name" value="Preph_deHydtase"/>
</dbReference>
<protein>
    <recommendedName>
        <fullName evidence="2">prephenate dehydratase</fullName>
        <ecNumber evidence="2">4.2.1.51</ecNumber>
    </recommendedName>
</protein>
<reference evidence="10" key="1">
    <citation type="journal article" date="2019" name="Int. J. Syst. Evol. Microbiol.">
        <title>The Global Catalogue of Microorganisms (GCM) 10K type strain sequencing project: providing services to taxonomists for standard genome sequencing and annotation.</title>
        <authorList>
            <consortium name="The Broad Institute Genomics Platform"/>
            <consortium name="The Broad Institute Genome Sequencing Center for Infectious Disease"/>
            <person name="Wu L."/>
            <person name="Ma J."/>
        </authorList>
    </citation>
    <scope>NUCLEOTIDE SEQUENCE [LARGE SCALE GENOMIC DNA]</scope>
    <source>
        <strain evidence="10">JCM 17843</strain>
    </source>
</reference>
<organism evidence="9 10">
    <name type="scientific">Iodidimonas muriae</name>
    <dbReference type="NCBI Taxonomy" id="261467"/>
    <lineage>
        <taxon>Bacteria</taxon>
        <taxon>Pseudomonadati</taxon>
        <taxon>Pseudomonadota</taxon>
        <taxon>Alphaproteobacteria</taxon>
        <taxon>Iodidimonadales</taxon>
        <taxon>Iodidimonadaceae</taxon>
        <taxon>Iodidimonas</taxon>
    </lineage>
</organism>
<evidence type="ECO:0000313" key="9">
    <source>
        <dbReference type="EMBL" id="GGO13708.1"/>
    </source>
</evidence>
<sequence>MNSVAPNRLGFFGPAGTFTHRAALLCANPDDDLLPFDPIDKVYDAVLDGHVDRAVAPIENSAEGYVPPSVAQLWRLRGKIFAVDHVSIPVTFSLYRKIGDLTQMTRLAGHPMALRQIAHWIEAKAVPTREASSSARGLEIAAKGEPGLYALGPPDVGEMFSLEEVETHLEGKTANRTRFLALAAAPAPLSGTRLCTLCLDPVSQSQMLMRAGLTLRNFQCSPTKTENSLGGYAYFCEWDLGTPISPDHASALDYGTDGWFIGVLGNIRG</sequence>
<dbReference type="PROSITE" id="PS51171">
    <property type="entry name" value="PREPHENATE_DEHYDR_3"/>
    <property type="match status" value="1"/>
</dbReference>
<proteinExistence type="predicted"/>
<dbReference type="PANTHER" id="PTHR21022">
    <property type="entry name" value="PREPHENATE DEHYDRATASE P PROTEIN"/>
    <property type="match status" value="1"/>
</dbReference>
<evidence type="ECO:0000259" key="8">
    <source>
        <dbReference type="PROSITE" id="PS51171"/>
    </source>
</evidence>
<accession>A0ABQ2LEJ2</accession>
<evidence type="ECO:0000256" key="7">
    <source>
        <dbReference type="ARBA" id="ARBA00047848"/>
    </source>
</evidence>
<dbReference type="SUPFAM" id="SSF53850">
    <property type="entry name" value="Periplasmic binding protein-like II"/>
    <property type="match status" value="1"/>
</dbReference>
<comment type="catalytic activity">
    <reaction evidence="7">
        <text>prephenate + H(+) = 3-phenylpyruvate + CO2 + H2O</text>
        <dbReference type="Rhea" id="RHEA:21648"/>
        <dbReference type="ChEBI" id="CHEBI:15377"/>
        <dbReference type="ChEBI" id="CHEBI:15378"/>
        <dbReference type="ChEBI" id="CHEBI:16526"/>
        <dbReference type="ChEBI" id="CHEBI:18005"/>
        <dbReference type="ChEBI" id="CHEBI:29934"/>
        <dbReference type="EC" id="4.2.1.51"/>
    </reaction>
</comment>
<gene>
    <name evidence="9" type="ORF">GCM10007972_20160</name>
</gene>
<comment type="caution">
    <text evidence="9">The sequence shown here is derived from an EMBL/GenBank/DDBJ whole genome shotgun (WGS) entry which is preliminary data.</text>
</comment>
<evidence type="ECO:0000256" key="6">
    <source>
        <dbReference type="ARBA" id="ARBA00023239"/>
    </source>
</evidence>